<dbReference type="GO" id="GO:0009055">
    <property type="term" value="F:electron transfer activity"/>
    <property type="evidence" value="ECO:0007669"/>
    <property type="project" value="InterPro"/>
</dbReference>
<dbReference type="InterPro" id="IPR030982">
    <property type="entry name" value="Mft_EtfB"/>
</dbReference>
<dbReference type="SMART" id="SM00893">
    <property type="entry name" value="ETF"/>
    <property type="match status" value="1"/>
</dbReference>
<name>A0AB33JRK0_9ACTN</name>
<dbReference type="SUPFAM" id="SSF52402">
    <property type="entry name" value="Adenine nucleotide alpha hydrolases-like"/>
    <property type="match status" value="1"/>
</dbReference>
<dbReference type="PANTHER" id="PTHR21294">
    <property type="entry name" value="ELECTRON TRANSFER FLAVOPROTEIN BETA-SUBUNIT"/>
    <property type="match status" value="1"/>
</dbReference>
<reference evidence="5" key="1">
    <citation type="submission" date="2024-07" db="EMBL/GenBank/DDBJ databases">
        <title>Complete genome sequences of cellulolytic bacteria, Kitasatospora sp. CMC57 and Streptomyces sp. CMC78, isolated from Japanese agricultural soil.</title>
        <authorList>
            <person name="Hashimoto T."/>
            <person name="Ito M."/>
            <person name="Iwamoto M."/>
            <person name="Fukahori D."/>
            <person name="Shoda T."/>
            <person name="Sakoda M."/>
            <person name="Morohoshi T."/>
            <person name="Mitsuboshi M."/>
            <person name="Nishizawa T."/>
        </authorList>
    </citation>
    <scope>NUCLEOTIDE SEQUENCE</scope>
    <source>
        <strain evidence="5">CMC57</strain>
    </source>
</reference>
<comment type="subunit">
    <text evidence="2">Heterodimer of an alpha and a beta subunit.</text>
</comment>
<dbReference type="InterPro" id="IPR014729">
    <property type="entry name" value="Rossmann-like_a/b/a_fold"/>
</dbReference>
<accession>A0AB33JRK0</accession>
<protein>
    <recommendedName>
        <fullName evidence="4">Electron transfer flavoprotein alpha/beta-subunit N-terminal domain-containing protein</fullName>
    </recommendedName>
</protein>
<sequence length="269" mass="27823">MAEQPLVVVALSPADPLGGADAAALEHALLLTEALGGRSLAVTVGPAGAEEVLRQALACGVQQVLRIDGGGAQDSDRTARALAAGLAGVPALLLCGDRSPGRGTGATPAFLAARLGAAQALGLTELNFSDGGLTAVRRIDGRRREQLRVPLPAVCSVEPGSARLRRAALPALLAARTATIPVVTVALPEPRHQVRLGPVRPYRPRPLVLAAPVGSDPLARIRALTETDRPRTAARVITPAGPEAAVDELLGYLREHGYLAHLTREDDQC</sequence>
<proteinExistence type="predicted"/>
<comment type="cofactor">
    <cofactor evidence="1">
        <name>FAD</name>
        <dbReference type="ChEBI" id="CHEBI:57692"/>
    </cofactor>
</comment>
<dbReference type="Pfam" id="PF01012">
    <property type="entry name" value="ETF"/>
    <property type="match status" value="1"/>
</dbReference>
<dbReference type="Gene3D" id="3.40.50.620">
    <property type="entry name" value="HUPs"/>
    <property type="match status" value="1"/>
</dbReference>
<dbReference type="InterPro" id="IPR014730">
    <property type="entry name" value="ETF_a/b_N"/>
</dbReference>
<evidence type="ECO:0000313" key="5">
    <source>
        <dbReference type="EMBL" id="BFP45287.1"/>
    </source>
</evidence>
<dbReference type="NCBIfam" id="TIGR04503">
    <property type="entry name" value="mft_etfB"/>
    <property type="match status" value="1"/>
</dbReference>
<organism evidence="5">
    <name type="scientific">Kitasatospora sp. CMC57</name>
    <dbReference type="NCBI Taxonomy" id="3231513"/>
    <lineage>
        <taxon>Bacteria</taxon>
        <taxon>Bacillati</taxon>
        <taxon>Actinomycetota</taxon>
        <taxon>Actinomycetes</taxon>
        <taxon>Kitasatosporales</taxon>
        <taxon>Streptomycetaceae</taxon>
        <taxon>Kitasatospora</taxon>
    </lineage>
</organism>
<gene>
    <name evidence="5" type="ORF">KCMC57_16550</name>
</gene>
<dbReference type="InterPro" id="IPR012255">
    <property type="entry name" value="ETF_b"/>
</dbReference>
<evidence type="ECO:0000256" key="1">
    <source>
        <dbReference type="ARBA" id="ARBA00001974"/>
    </source>
</evidence>
<evidence type="ECO:0000259" key="4">
    <source>
        <dbReference type="SMART" id="SM00893"/>
    </source>
</evidence>
<dbReference type="EMBL" id="AP035881">
    <property type="protein sequence ID" value="BFP45287.1"/>
    <property type="molecule type" value="Genomic_DNA"/>
</dbReference>
<comment type="function">
    <text evidence="3">The electron transfer flavoprotein serves as a specific electron acceptor for other dehydrogenases. It transfers the electrons to the main respiratory chain via ETF-ubiquinone oxidoreductase (ETF dehydrogenase).</text>
</comment>
<dbReference type="AlphaFoldDB" id="A0AB33JRK0"/>
<feature type="domain" description="Electron transfer flavoprotein alpha/beta-subunit N-terminal" evidence="4">
    <location>
        <begin position="6"/>
        <end position="194"/>
    </location>
</feature>
<evidence type="ECO:0000256" key="2">
    <source>
        <dbReference type="ARBA" id="ARBA00011355"/>
    </source>
</evidence>
<dbReference type="RefSeq" id="WP_407987807.1">
    <property type="nucleotide sequence ID" value="NZ_AP035881.2"/>
</dbReference>
<evidence type="ECO:0000256" key="3">
    <source>
        <dbReference type="ARBA" id="ARBA00025649"/>
    </source>
</evidence>